<reference evidence="3 4" key="1">
    <citation type="submission" date="2016-11" db="EMBL/GenBank/DDBJ databases">
        <authorList>
            <person name="Jaros S."/>
            <person name="Januszkiewicz K."/>
            <person name="Wedrychowicz H."/>
        </authorList>
    </citation>
    <scope>NUCLEOTIDE SEQUENCE [LARGE SCALE GENOMIC DNA]</scope>
    <source>
        <strain evidence="3 4">DSM 5091</strain>
    </source>
</reference>
<keyword evidence="1" id="KW-0812">Transmembrane</keyword>
<dbReference type="Pfam" id="PF10881">
    <property type="entry name" value="DUF2726"/>
    <property type="match status" value="1"/>
</dbReference>
<gene>
    <name evidence="3" type="ORF">SAMN02745165_02835</name>
</gene>
<evidence type="ECO:0000313" key="3">
    <source>
        <dbReference type="EMBL" id="SHJ63691.1"/>
    </source>
</evidence>
<dbReference type="STRING" id="1122189.SAMN02745165_02835"/>
<keyword evidence="1" id="KW-1133">Transmembrane helix</keyword>
<evidence type="ECO:0000313" key="4">
    <source>
        <dbReference type="Proteomes" id="UP000184171"/>
    </source>
</evidence>
<dbReference type="PIRSF" id="PIRSF028063">
    <property type="entry name" value="UCP028063"/>
    <property type="match status" value="1"/>
</dbReference>
<name>A0A1M6KXI3_MALRU</name>
<accession>A0A1M6KXI3</accession>
<feature type="transmembrane region" description="Helical" evidence="1">
    <location>
        <begin position="6"/>
        <end position="23"/>
    </location>
</feature>
<dbReference type="InterPro" id="IPR014538">
    <property type="entry name" value="UCP028063_topo_Znf"/>
</dbReference>
<organism evidence="3 4">
    <name type="scientific">Malonomonas rubra DSM 5091</name>
    <dbReference type="NCBI Taxonomy" id="1122189"/>
    <lineage>
        <taxon>Bacteria</taxon>
        <taxon>Pseudomonadati</taxon>
        <taxon>Thermodesulfobacteriota</taxon>
        <taxon>Desulfuromonadia</taxon>
        <taxon>Desulfuromonadales</taxon>
        <taxon>Geopsychrobacteraceae</taxon>
        <taxon>Malonomonas</taxon>
    </lineage>
</organism>
<dbReference type="RefSeq" id="WP_072909392.1">
    <property type="nucleotide sequence ID" value="NZ_FQZT01000011.1"/>
</dbReference>
<dbReference type="OrthoDB" id="5782056at2"/>
<protein>
    <recommendedName>
        <fullName evidence="2">DUF2726 domain-containing protein</fullName>
    </recommendedName>
</protein>
<dbReference type="AlphaFoldDB" id="A0A1M6KXI3"/>
<dbReference type="Proteomes" id="UP000184171">
    <property type="component" value="Unassembled WGS sequence"/>
</dbReference>
<dbReference type="InterPro" id="IPR024402">
    <property type="entry name" value="DUF2726"/>
</dbReference>
<feature type="domain" description="DUF2726" evidence="2">
    <location>
        <begin position="39"/>
        <end position="159"/>
    </location>
</feature>
<keyword evidence="4" id="KW-1185">Reference proteome</keyword>
<keyword evidence="1" id="KW-0472">Membrane</keyword>
<proteinExistence type="predicted"/>
<dbReference type="EMBL" id="FQZT01000011">
    <property type="protein sequence ID" value="SHJ63691.1"/>
    <property type="molecule type" value="Genomic_DNA"/>
</dbReference>
<evidence type="ECO:0000259" key="2">
    <source>
        <dbReference type="Pfam" id="PF10881"/>
    </source>
</evidence>
<sequence length="241" mass="26955">MEGLIFLVVIAVIIKILTVIFSSRKNDNLRNFPYEKQARLLSPAERSFFGVLEQATGDSYRIFTKVRLGDLFKVRSGLDYKDKLRAFNKISAKHIDFVICSPESIEVLAAIELDDKSHTHAKRKARDKFVNQVFEVAGLPLGRVPAKKGYTSADVQRVLSQILDTGTDGEPEEIDQDFIFGDDHKLPDDSPKFQYSAKSKPLCPSCGSIMEANLIGDGEGREWVCSKVPICTECLVVKCNH</sequence>
<evidence type="ECO:0000256" key="1">
    <source>
        <dbReference type="SAM" id="Phobius"/>
    </source>
</evidence>